<evidence type="ECO:0000313" key="11">
    <source>
        <dbReference type="Proteomes" id="UP000095283"/>
    </source>
</evidence>
<feature type="compositionally biased region" description="Low complexity" evidence="9">
    <location>
        <begin position="278"/>
        <end position="295"/>
    </location>
</feature>
<comment type="similarity">
    <text evidence="2 8">Belongs to the SLU7 family.</text>
</comment>
<evidence type="ECO:0000259" key="10">
    <source>
        <dbReference type="Pfam" id="PF11708"/>
    </source>
</evidence>
<evidence type="ECO:0000256" key="3">
    <source>
        <dbReference type="ARBA" id="ARBA00021377"/>
    </source>
</evidence>
<evidence type="ECO:0000256" key="6">
    <source>
        <dbReference type="ARBA" id="ARBA00023187"/>
    </source>
</evidence>
<feature type="region of interest" description="Disordered" evidence="9">
    <location>
        <begin position="1"/>
        <end position="41"/>
    </location>
</feature>
<dbReference type="Pfam" id="PF11708">
    <property type="entry name" value="Slu7"/>
    <property type="match status" value="1"/>
</dbReference>
<dbReference type="GO" id="GO:0030628">
    <property type="term" value="F:pre-mRNA 3'-splice site binding"/>
    <property type="evidence" value="ECO:0007669"/>
    <property type="project" value="UniProtKB-UniRule"/>
</dbReference>
<organism evidence="11 12">
    <name type="scientific">Heterorhabditis bacteriophora</name>
    <name type="common">Entomopathogenic nematode worm</name>
    <dbReference type="NCBI Taxonomy" id="37862"/>
    <lineage>
        <taxon>Eukaryota</taxon>
        <taxon>Metazoa</taxon>
        <taxon>Ecdysozoa</taxon>
        <taxon>Nematoda</taxon>
        <taxon>Chromadorea</taxon>
        <taxon>Rhabditida</taxon>
        <taxon>Rhabditina</taxon>
        <taxon>Rhabditomorpha</taxon>
        <taxon>Strongyloidea</taxon>
        <taxon>Heterorhabditidae</taxon>
        <taxon>Heterorhabditis</taxon>
    </lineage>
</organism>
<protein>
    <recommendedName>
        <fullName evidence="3 8">Pre-mRNA-splicing factor SLU7</fullName>
    </recommendedName>
</protein>
<dbReference type="InterPro" id="IPR021715">
    <property type="entry name" value="Slu7_dom"/>
</dbReference>
<dbReference type="AlphaFoldDB" id="A0A1I7XGV3"/>
<comment type="subcellular location">
    <subcellularLocation>
        <location evidence="1 8">Nucleus</location>
    </subcellularLocation>
</comment>
<dbReference type="PANTHER" id="PTHR12942">
    <property type="entry name" value="STEP II SPLICING FACTOR SLU7"/>
    <property type="match status" value="1"/>
</dbReference>
<proteinExistence type="inferred from homology"/>
<dbReference type="GO" id="GO:0005681">
    <property type="term" value="C:spliceosomal complex"/>
    <property type="evidence" value="ECO:0007669"/>
    <property type="project" value="UniProtKB-UniRule"/>
</dbReference>
<dbReference type="Proteomes" id="UP000095283">
    <property type="component" value="Unplaced"/>
</dbReference>
<keyword evidence="4 8" id="KW-0507">mRNA processing</keyword>
<feature type="compositionally biased region" description="Basic and acidic residues" evidence="9">
    <location>
        <begin position="297"/>
        <end position="321"/>
    </location>
</feature>
<keyword evidence="7 8" id="KW-0539">Nucleus</keyword>
<sequence length="344" mass="39082">MASFKQQLPTSALLRQGGASGSVEERKSKGEYRREKDLEEERKAGLAPAMVDIETGRDINPHIPQFISQNPWYVPSEGPTLKELAKTVVHLAIKKRNVLIDRENLALSIFIVSNHVTLECFPSSLSLLYSVLKIVNQIKEGLEEPADAEDEDKYAEDADMAGVSVDMDSRTRITHLAVPPKELLLAQTENYVEYSRKGKVVKGEERTKIKSRYEEDVYPMNHKSVFGSYWVDGQWGYRCCHSLIKNSYCTGKDEPSTSVVGVKGQSESSNGEKNINEDGSGSNSDSNSSSDSSDSTDSEKEREMLKEREKVRFLWERDSKRREKKREKRQRRKQRLGGKRKKKD</sequence>
<evidence type="ECO:0000256" key="5">
    <source>
        <dbReference type="ARBA" id="ARBA00022728"/>
    </source>
</evidence>
<feature type="region of interest" description="Disordered" evidence="9">
    <location>
        <begin position="251"/>
        <end position="344"/>
    </location>
</feature>
<dbReference type="PANTHER" id="PTHR12942:SF2">
    <property type="entry name" value="PRE-MRNA-SPLICING FACTOR SLU7"/>
    <property type="match status" value="1"/>
</dbReference>
<feature type="domain" description="Pre-mRNA-splicing factor SLU7" evidence="10">
    <location>
        <begin position="175"/>
        <end position="228"/>
    </location>
</feature>
<name>A0A1I7XGV3_HETBA</name>
<accession>A0A1I7XGV3</accession>
<evidence type="ECO:0000256" key="1">
    <source>
        <dbReference type="ARBA" id="ARBA00004123"/>
    </source>
</evidence>
<keyword evidence="6 8" id="KW-0508">mRNA splicing</keyword>
<evidence type="ECO:0000256" key="8">
    <source>
        <dbReference type="RuleBase" id="RU367071"/>
    </source>
</evidence>
<dbReference type="InterPro" id="IPR039974">
    <property type="entry name" value="Splicing_factor_SLU7"/>
</dbReference>
<dbReference type="GO" id="GO:0000398">
    <property type="term" value="P:mRNA splicing, via spliceosome"/>
    <property type="evidence" value="ECO:0007669"/>
    <property type="project" value="UniProtKB-UniRule"/>
</dbReference>
<comment type="function">
    <text evidence="8">Involved in pre-mRNA splicing.</text>
</comment>
<feature type="compositionally biased region" description="Basic residues" evidence="9">
    <location>
        <begin position="322"/>
        <end position="344"/>
    </location>
</feature>
<evidence type="ECO:0000256" key="7">
    <source>
        <dbReference type="ARBA" id="ARBA00023242"/>
    </source>
</evidence>
<dbReference type="WBParaSite" id="Hba_16741">
    <property type="protein sequence ID" value="Hba_16741"/>
    <property type="gene ID" value="Hba_16741"/>
</dbReference>
<evidence type="ECO:0000256" key="9">
    <source>
        <dbReference type="SAM" id="MobiDB-lite"/>
    </source>
</evidence>
<comment type="subunit">
    <text evidence="8">Associated with the spliceosome.</text>
</comment>
<evidence type="ECO:0000256" key="4">
    <source>
        <dbReference type="ARBA" id="ARBA00022664"/>
    </source>
</evidence>
<reference evidence="12" key="1">
    <citation type="submission" date="2016-11" db="UniProtKB">
        <authorList>
            <consortium name="WormBaseParasite"/>
        </authorList>
    </citation>
    <scope>IDENTIFICATION</scope>
</reference>
<evidence type="ECO:0000313" key="12">
    <source>
        <dbReference type="WBParaSite" id="Hba_16741"/>
    </source>
</evidence>
<keyword evidence="5 8" id="KW-0747">Spliceosome</keyword>
<feature type="compositionally biased region" description="Basic and acidic residues" evidence="9">
    <location>
        <begin position="23"/>
        <end position="41"/>
    </location>
</feature>
<keyword evidence="11" id="KW-1185">Reference proteome</keyword>
<feature type="compositionally biased region" description="Polar residues" evidence="9">
    <location>
        <begin position="1"/>
        <end position="10"/>
    </location>
</feature>
<evidence type="ECO:0000256" key="2">
    <source>
        <dbReference type="ARBA" id="ARBA00007203"/>
    </source>
</evidence>